<dbReference type="InterPro" id="IPR014780">
    <property type="entry name" value="tRNA_psdUridine_synth_TruB"/>
</dbReference>
<dbReference type="EC" id="5.4.99.25" evidence="5"/>
<dbReference type="GO" id="GO:0031119">
    <property type="term" value="P:tRNA pseudouridine synthesis"/>
    <property type="evidence" value="ECO:0007669"/>
    <property type="project" value="UniProtKB-UniRule"/>
</dbReference>
<protein>
    <recommendedName>
        <fullName evidence="5">tRNA pseudouridine synthase B</fullName>
        <ecNumber evidence="5">5.4.99.25</ecNumber>
    </recommendedName>
    <alternativeName>
        <fullName evidence="5">tRNA pseudouridine(55) synthase</fullName>
        <shortName evidence="5">Psi55 synthase</shortName>
    </alternativeName>
    <alternativeName>
        <fullName evidence="5">tRNA pseudouridylate synthase</fullName>
    </alternativeName>
    <alternativeName>
        <fullName evidence="5">tRNA-uridine isomerase</fullName>
    </alternativeName>
</protein>
<evidence type="ECO:0000259" key="6">
    <source>
        <dbReference type="Pfam" id="PF01509"/>
    </source>
</evidence>
<dbReference type="PANTHER" id="PTHR13767">
    <property type="entry name" value="TRNA-PSEUDOURIDINE SYNTHASE"/>
    <property type="match status" value="1"/>
</dbReference>
<evidence type="ECO:0000313" key="9">
    <source>
        <dbReference type="Proteomes" id="UP000194154"/>
    </source>
</evidence>
<evidence type="ECO:0000256" key="2">
    <source>
        <dbReference type="ARBA" id="ARBA00005642"/>
    </source>
</evidence>
<evidence type="ECO:0000256" key="1">
    <source>
        <dbReference type="ARBA" id="ARBA00000385"/>
    </source>
</evidence>
<dbReference type="Proteomes" id="UP000194154">
    <property type="component" value="Chromosome"/>
</dbReference>
<proteinExistence type="inferred from homology"/>
<accession>A0A1W7AB22</accession>
<dbReference type="InterPro" id="IPR032819">
    <property type="entry name" value="TruB_C"/>
</dbReference>
<dbReference type="FunFam" id="3.30.2350.10:FF:000011">
    <property type="entry name" value="tRNA pseudouridine synthase B"/>
    <property type="match status" value="1"/>
</dbReference>
<dbReference type="GeneID" id="35295229"/>
<dbReference type="GO" id="GO:0003723">
    <property type="term" value="F:RNA binding"/>
    <property type="evidence" value="ECO:0007669"/>
    <property type="project" value="InterPro"/>
</dbReference>
<dbReference type="HAMAP" id="MF_01080">
    <property type="entry name" value="TruB_bact"/>
    <property type="match status" value="1"/>
</dbReference>
<keyword evidence="3 5" id="KW-0819">tRNA processing</keyword>
<dbReference type="PANTHER" id="PTHR13767:SF2">
    <property type="entry name" value="PSEUDOURIDYLATE SYNTHASE TRUB1"/>
    <property type="match status" value="1"/>
</dbReference>
<dbReference type="Pfam" id="PF01509">
    <property type="entry name" value="TruB_N"/>
    <property type="match status" value="1"/>
</dbReference>
<evidence type="ECO:0000259" key="7">
    <source>
        <dbReference type="Pfam" id="PF16198"/>
    </source>
</evidence>
<dbReference type="KEGG" id="mcak:MCCS_10970"/>
<organism evidence="8 9">
    <name type="scientific">Macrococcoides canis</name>
    <dbReference type="NCBI Taxonomy" id="1855823"/>
    <lineage>
        <taxon>Bacteria</taxon>
        <taxon>Bacillati</taxon>
        <taxon>Bacillota</taxon>
        <taxon>Bacilli</taxon>
        <taxon>Bacillales</taxon>
        <taxon>Staphylococcaceae</taxon>
        <taxon>Macrococcoides</taxon>
    </lineage>
</organism>
<evidence type="ECO:0000256" key="5">
    <source>
        <dbReference type="HAMAP-Rule" id="MF_01080"/>
    </source>
</evidence>
<evidence type="ECO:0000256" key="3">
    <source>
        <dbReference type="ARBA" id="ARBA00022694"/>
    </source>
</evidence>
<keyword evidence="9" id="KW-1185">Reference proteome</keyword>
<dbReference type="STRING" id="1855823.MCCS_10970"/>
<keyword evidence="4 5" id="KW-0413">Isomerase</keyword>
<dbReference type="NCBIfam" id="TIGR00431">
    <property type="entry name" value="TruB"/>
    <property type="match status" value="1"/>
</dbReference>
<evidence type="ECO:0000256" key="4">
    <source>
        <dbReference type="ARBA" id="ARBA00023235"/>
    </source>
</evidence>
<feature type="domain" description="Pseudouridine synthase II N-terminal" evidence="6">
    <location>
        <begin position="23"/>
        <end position="178"/>
    </location>
</feature>
<feature type="active site" description="Nucleophile" evidence="5">
    <location>
        <position position="38"/>
    </location>
</feature>
<feature type="domain" description="tRNA pseudouridylate synthase B C-terminal" evidence="7">
    <location>
        <begin position="179"/>
        <end position="236"/>
    </location>
</feature>
<evidence type="ECO:0000313" key="8">
    <source>
        <dbReference type="EMBL" id="ARQ06744.1"/>
    </source>
</evidence>
<dbReference type="InterPro" id="IPR020103">
    <property type="entry name" value="PsdUridine_synth_cat_dom_sf"/>
</dbReference>
<dbReference type="SUPFAM" id="SSF55120">
    <property type="entry name" value="Pseudouridine synthase"/>
    <property type="match status" value="1"/>
</dbReference>
<dbReference type="AlphaFoldDB" id="A0A1W7AB22"/>
<dbReference type="GO" id="GO:0160148">
    <property type="term" value="F:tRNA pseudouridine(55) synthase activity"/>
    <property type="evidence" value="ECO:0007669"/>
    <property type="project" value="UniProtKB-EC"/>
</dbReference>
<dbReference type="Pfam" id="PF16198">
    <property type="entry name" value="TruB_C_2"/>
    <property type="match status" value="1"/>
</dbReference>
<dbReference type="EMBL" id="CP021059">
    <property type="protein sequence ID" value="ARQ06744.1"/>
    <property type="molecule type" value="Genomic_DNA"/>
</dbReference>
<dbReference type="Gene3D" id="3.30.2350.10">
    <property type="entry name" value="Pseudouridine synthase"/>
    <property type="match status" value="1"/>
</dbReference>
<dbReference type="OrthoDB" id="9802309at2"/>
<dbReference type="RefSeq" id="WP_086042395.1">
    <property type="nucleotide sequence ID" value="NZ_CBCRZA010000005.1"/>
</dbReference>
<sequence>MDGIIGINKARGMTSHDVVFKLRKILKTKKVGHTGTLDPEVDGVLPVCVGKATRISDYVMQSGKRYIAEVTLGIQTTTEDAHGEVVNSVSIEADTFSEQQVDDVLSDLTGSIKQIPPMYSAVKVNGRKLYEYAREGIEVERPERTVEIHELKRTSAVRYIDDKCIFNIEVACGKGTYIRTLATQIADCLGTIGHMSDLTRTESGGFKLEDCITLDALREVPFDALDAYFKPIEMGLMHMPHVAVDEPTSVKIMYGQKLRQMSPPIEDETVMTYNDKVIAIFIPDDKHPGLIKAKKVFN</sequence>
<dbReference type="CDD" id="cd02573">
    <property type="entry name" value="PseudoU_synth_EcTruB"/>
    <property type="match status" value="1"/>
</dbReference>
<reference evidence="8 9" key="1">
    <citation type="journal article" date="2017" name="Int. J. Syst. Evol. Microbiol.">
        <title>Macrococcus canis sp. nov., a skin bacterium associated with infections in dogs.</title>
        <authorList>
            <person name="Gobeli Brawand S."/>
            <person name="Cotting K."/>
            <person name="Gomez-Sanz E."/>
            <person name="Collaud A."/>
            <person name="Thomann A."/>
            <person name="Brodard I."/>
            <person name="Rodriguez-Campos S."/>
            <person name="Strauss C."/>
            <person name="Perreten V."/>
        </authorList>
    </citation>
    <scope>NUCLEOTIDE SEQUENCE [LARGE SCALE GENOMIC DNA]</scope>
    <source>
        <strain evidence="8 9">KM45013</strain>
    </source>
</reference>
<dbReference type="InterPro" id="IPR002501">
    <property type="entry name" value="PsdUridine_synth_N"/>
</dbReference>
<comment type="similarity">
    <text evidence="2 5">Belongs to the pseudouridine synthase TruB family. Type 1 subfamily.</text>
</comment>
<name>A0A1W7AB22_9STAP</name>
<comment type="function">
    <text evidence="5">Responsible for synthesis of pseudouridine from uracil-55 in the psi GC loop of transfer RNAs.</text>
</comment>
<dbReference type="GO" id="GO:1990481">
    <property type="term" value="P:mRNA pseudouridine synthesis"/>
    <property type="evidence" value="ECO:0007669"/>
    <property type="project" value="TreeGrafter"/>
</dbReference>
<gene>
    <name evidence="5 8" type="primary">truB</name>
    <name evidence="8" type="ORF">MCCS_10970</name>
</gene>
<comment type="catalytic activity">
    <reaction evidence="1 5">
        <text>uridine(55) in tRNA = pseudouridine(55) in tRNA</text>
        <dbReference type="Rhea" id="RHEA:42532"/>
        <dbReference type="Rhea" id="RHEA-COMP:10101"/>
        <dbReference type="Rhea" id="RHEA-COMP:10102"/>
        <dbReference type="ChEBI" id="CHEBI:65314"/>
        <dbReference type="ChEBI" id="CHEBI:65315"/>
        <dbReference type="EC" id="5.4.99.25"/>
    </reaction>
</comment>